<dbReference type="SUPFAM" id="SSF100950">
    <property type="entry name" value="NagB/RpiA/CoA transferase-like"/>
    <property type="match status" value="1"/>
</dbReference>
<protein>
    <submittedName>
        <fullName evidence="5">DeoR family transcriptional regulator</fullName>
    </submittedName>
</protein>
<dbReference type="PANTHER" id="PTHR30363">
    <property type="entry name" value="HTH-TYPE TRANSCRIPTIONAL REGULATOR SRLR-RELATED"/>
    <property type="match status" value="1"/>
</dbReference>
<keyword evidence="2" id="KW-0238">DNA-binding</keyword>
<dbReference type="PROSITE" id="PS51000">
    <property type="entry name" value="HTH_DEOR_2"/>
    <property type="match status" value="1"/>
</dbReference>
<dbReference type="InterPro" id="IPR001034">
    <property type="entry name" value="DeoR_HTH"/>
</dbReference>
<dbReference type="SMART" id="SM01134">
    <property type="entry name" value="DeoRC"/>
    <property type="match status" value="1"/>
</dbReference>
<evidence type="ECO:0000256" key="3">
    <source>
        <dbReference type="ARBA" id="ARBA00023163"/>
    </source>
</evidence>
<proteinExistence type="predicted"/>
<dbReference type="Proteomes" id="UP000219167">
    <property type="component" value="Unassembled WGS sequence"/>
</dbReference>
<gene>
    <name evidence="5" type="ORF">SAMN05892877_11983</name>
</gene>
<dbReference type="Pfam" id="PF00455">
    <property type="entry name" value="DeoRC"/>
    <property type="match status" value="1"/>
</dbReference>
<dbReference type="InterPro" id="IPR037171">
    <property type="entry name" value="NagB/RpiA_transferase-like"/>
</dbReference>
<keyword evidence="6" id="KW-1185">Reference proteome</keyword>
<name>A0A285UVX1_9HYPH</name>
<dbReference type="InterPro" id="IPR036390">
    <property type="entry name" value="WH_DNA-bd_sf"/>
</dbReference>
<dbReference type="EMBL" id="OBQD01000019">
    <property type="protein sequence ID" value="SOC45970.1"/>
    <property type="molecule type" value="Genomic_DNA"/>
</dbReference>
<dbReference type="Gene3D" id="3.40.50.1360">
    <property type="match status" value="1"/>
</dbReference>
<accession>A0A285UVX1</accession>
<reference evidence="5 6" key="1">
    <citation type="submission" date="2017-08" db="EMBL/GenBank/DDBJ databases">
        <authorList>
            <person name="de Groot N.N."/>
        </authorList>
    </citation>
    <scope>NUCLEOTIDE SEQUENCE [LARGE SCALE GENOMIC DNA]</scope>
    <source>
        <strain evidence="5 6">JC85</strain>
    </source>
</reference>
<dbReference type="InterPro" id="IPR036388">
    <property type="entry name" value="WH-like_DNA-bd_sf"/>
</dbReference>
<dbReference type="InterPro" id="IPR050313">
    <property type="entry name" value="Carb_Metab_HTH_regulators"/>
</dbReference>
<dbReference type="SMART" id="SM00420">
    <property type="entry name" value="HTH_DEOR"/>
    <property type="match status" value="1"/>
</dbReference>
<dbReference type="PANTHER" id="PTHR30363:SF44">
    <property type="entry name" value="AGA OPERON TRANSCRIPTIONAL REPRESSOR-RELATED"/>
    <property type="match status" value="1"/>
</dbReference>
<dbReference type="InterPro" id="IPR014036">
    <property type="entry name" value="DeoR-like_C"/>
</dbReference>
<dbReference type="GO" id="GO:0003700">
    <property type="term" value="F:DNA-binding transcription factor activity"/>
    <property type="evidence" value="ECO:0007669"/>
    <property type="project" value="InterPro"/>
</dbReference>
<dbReference type="SUPFAM" id="SSF46785">
    <property type="entry name" value="Winged helix' DNA-binding domain"/>
    <property type="match status" value="1"/>
</dbReference>
<evidence type="ECO:0000256" key="1">
    <source>
        <dbReference type="ARBA" id="ARBA00023015"/>
    </source>
</evidence>
<keyword evidence="3" id="KW-0804">Transcription</keyword>
<dbReference type="PROSITE" id="PS00894">
    <property type="entry name" value="HTH_DEOR_1"/>
    <property type="match status" value="1"/>
</dbReference>
<organism evidence="5 6">
    <name type="scientific">Rhizobium subbaraonis</name>
    <dbReference type="NCBI Taxonomy" id="908946"/>
    <lineage>
        <taxon>Bacteria</taxon>
        <taxon>Pseudomonadati</taxon>
        <taxon>Pseudomonadota</taxon>
        <taxon>Alphaproteobacteria</taxon>
        <taxon>Hyphomicrobiales</taxon>
        <taxon>Rhizobiaceae</taxon>
        <taxon>Rhizobium/Agrobacterium group</taxon>
        <taxon>Rhizobium</taxon>
    </lineage>
</organism>
<dbReference type="GO" id="GO:0003677">
    <property type="term" value="F:DNA binding"/>
    <property type="evidence" value="ECO:0007669"/>
    <property type="project" value="UniProtKB-KW"/>
</dbReference>
<evidence type="ECO:0000259" key="4">
    <source>
        <dbReference type="PROSITE" id="PS51000"/>
    </source>
</evidence>
<dbReference type="AlphaFoldDB" id="A0A285UVX1"/>
<evidence type="ECO:0000256" key="2">
    <source>
        <dbReference type="ARBA" id="ARBA00023125"/>
    </source>
</evidence>
<sequence length="261" mass="28031">MGDTLQPSQRYEEIGRLLEHSGEMAVEEFAERLGVSRETIRRDLSRLDAMGKLRKFHGGARSVTRSGTTIEKEGPFAHRMAENAEAKNRIGKAASRLFARDDSLFIDTGSTTIAMAQALAKLQGLVVITNSPRIAATVADNASHKVFLIGGAYGADAGESLGALALEQIAKFRARHVVLTIGAIDATSIMDFDVQEAEIAKAMIERADRITVLADHSKFDRRAVFEVAPLSAIDTLVTNVRPSAAMVNALAAASVELIVAD</sequence>
<dbReference type="Gene3D" id="1.10.10.10">
    <property type="entry name" value="Winged helix-like DNA-binding domain superfamily/Winged helix DNA-binding domain"/>
    <property type="match status" value="1"/>
</dbReference>
<dbReference type="InterPro" id="IPR018356">
    <property type="entry name" value="Tscrpt_reg_HTH_DeoR_CS"/>
</dbReference>
<feature type="domain" description="HTH deoR-type" evidence="4">
    <location>
        <begin position="7"/>
        <end position="62"/>
    </location>
</feature>
<evidence type="ECO:0000313" key="5">
    <source>
        <dbReference type="EMBL" id="SOC45970.1"/>
    </source>
</evidence>
<dbReference type="Pfam" id="PF08220">
    <property type="entry name" value="HTH_DeoR"/>
    <property type="match status" value="1"/>
</dbReference>
<keyword evidence="1" id="KW-0805">Transcription regulation</keyword>
<evidence type="ECO:0000313" key="6">
    <source>
        <dbReference type="Proteomes" id="UP000219167"/>
    </source>
</evidence>
<dbReference type="PRINTS" id="PR00037">
    <property type="entry name" value="HTHLACR"/>
</dbReference>